<keyword evidence="4 10" id="KW-0812">Transmembrane</keyword>
<dbReference type="GO" id="GO:0007165">
    <property type="term" value="P:signal transduction"/>
    <property type="evidence" value="ECO:0007669"/>
    <property type="project" value="UniProtKB-KW"/>
</dbReference>
<keyword evidence="5 10" id="KW-1133">Transmembrane helix</keyword>
<dbReference type="InterPro" id="IPR003660">
    <property type="entry name" value="HAMP_dom"/>
</dbReference>
<evidence type="ECO:0000256" key="9">
    <source>
        <dbReference type="SAM" id="MobiDB-lite"/>
    </source>
</evidence>
<keyword evidence="3" id="KW-0145">Chemotaxis</keyword>
<protein>
    <submittedName>
        <fullName evidence="13">Methyl-accepting chemotaxis sensory transducer</fullName>
    </submittedName>
</protein>
<proteinExistence type="inferred from homology"/>
<dbReference type="FunFam" id="1.10.287.950:FF:000001">
    <property type="entry name" value="Methyl-accepting chemotaxis sensory transducer"/>
    <property type="match status" value="1"/>
</dbReference>
<dbReference type="GO" id="GO:0005886">
    <property type="term" value="C:plasma membrane"/>
    <property type="evidence" value="ECO:0007669"/>
    <property type="project" value="UniProtKB-SubCell"/>
</dbReference>
<comment type="similarity">
    <text evidence="7">Belongs to the methyl-accepting chemotaxis (MCP) protein family.</text>
</comment>
<keyword evidence="6 10" id="KW-0472">Membrane</keyword>
<evidence type="ECO:0000256" key="6">
    <source>
        <dbReference type="ARBA" id="ARBA00023136"/>
    </source>
</evidence>
<dbReference type="InterPro" id="IPR004090">
    <property type="entry name" value="Chemotax_Me-accpt_rcpt"/>
</dbReference>
<keyword evidence="2" id="KW-1003">Cell membrane</keyword>
<keyword evidence="14" id="KW-1185">Reference proteome</keyword>
<evidence type="ECO:0000259" key="12">
    <source>
        <dbReference type="PROSITE" id="PS50885"/>
    </source>
</evidence>
<dbReference type="Proteomes" id="UP000005695">
    <property type="component" value="Unassembled WGS sequence"/>
</dbReference>
<dbReference type="PROSITE" id="PS50111">
    <property type="entry name" value="CHEMOTAXIS_TRANSDUC_2"/>
    <property type="match status" value="1"/>
</dbReference>
<feature type="region of interest" description="Disordered" evidence="9">
    <location>
        <begin position="559"/>
        <end position="584"/>
    </location>
</feature>
<dbReference type="PANTHER" id="PTHR43531">
    <property type="entry name" value="PROTEIN ICFG"/>
    <property type="match status" value="1"/>
</dbReference>
<keyword evidence="8" id="KW-0807">Transducer</keyword>
<dbReference type="SMART" id="SM01049">
    <property type="entry name" value="Cache_2"/>
    <property type="match status" value="1"/>
</dbReference>
<dbReference type="Gene3D" id="1.10.287.950">
    <property type="entry name" value="Methyl-accepting chemotaxis protein"/>
    <property type="match status" value="1"/>
</dbReference>
<name>Q1JZP0_DESA6</name>
<gene>
    <name evidence="13" type="ORF">Dace_2552</name>
</gene>
<evidence type="ECO:0000256" key="8">
    <source>
        <dbReference type="PROSITE-ProRule" id="PRU00284"/>
    </source>
</evidence>
<evidence type="ECO:0000256" key="2">
    <source>
        <dbReference type="ARBA" id="ARBA00022475"/>
    </source>
</evidence>
<evidence type="ECO:0000256" key="3">
    <source>
        <dbReference type="ARBA" id="ARBA00022500"/>
    </source>
</evidence>
<dbReference type="RefSeq" id="WP_006000371.1">
    <property type="nucleotide sequence ID" value="NZ_AAEW02000008.1"/>
</dbReference>
<evidence type="ECO:0000256" key="1">
    <source>
        <dbReference type="ARBA" id="ARBA00004651"/>
    </source>
</evidence>
<evidence type="ECO:0000256" key="5">
    <source>
        <dbReference type="ARBA" id="ARBA00022989"/>
    </source>
</evidence>
<evidence type="ECO:0000313" key="14">
    <source>
        <dbReference type="Proteomes" id="UP000005695"/>
    </source>
</evidence>
<sequence>MRFKDLKIANKIYILFALAVPVMCFVFGMLYWKTSENLYQERYAQVRGQVDTAWGLINHFVDEVENGQMDEAQAQMMAKQAVKALRYSGQEYFWINDVVPKMVMHPIKPALDGKDLSSFADPDGVKLFVEMVKVTVAAEGGFVHYRWAKPGHEEPVDKVSYVKRIPQWGWIVGSGLYLDDVKEQTSIMLYGAIGVVGFTIIASGIAVLLFARSLSRPIGRTVTMIEEISKGHLDLRLNMDRDDEIGRMAKTMDMLADSLQHEMIDALQKLAQGNLAFDVVPVDDQDVIRGSLKQLETDLNDIMLQVKQAGEQISSGANQVSEASQALSHGATTSASSLEEISASMGELASQTTLNAENAGQARDLSGQASSAAGRGNQCMDQMVTAMEEINASGRNISNIIKVIDEIAFQTNLLALNAAVEAARAGQHGKGFAVVAEEVRNLAARSAKAASETADLIETSVQRAQNGVEIASQTAEALEDIVTGVGKVTDLVAEIAVASNEQADGITQINQGLTQIDDVTQQNTASAEESAASAEELASQAVQLQGVLSRFQLKGHAAAPRIAAQPSQQTQQVSPSGWGGEFLE</sequence>
<accession>Q1JZP0</accession>
<dbReference type="Pfam" id="PF00672">
    <property type="entry name" value="HAMP"/>
    <property type="match status" value="1"/>
</dbReference>
<evidence type="ECO:0000256" key="10">
    <source>
        <dbReference type="SAM" id="Phobius"/>
    </source>
</evidence>
<evidence type="ECO:0000313" key="13">
    <source>
        <dbReference type="EMBL" id="EAT15852.1"/>
    </source>
</evidence>
<dbReference type="InterPro" id="IPR033480">
    <property type="entry name" value="sCache_2"/>
</dbReference>
<dbReference type="SMART" id="SM00283">
    <property type="entry name" value="MA"/>
    <property type="match status" value="1"/>
</dbReference>
<feature type="domain" description="Methyl-accepting transducer" evidence="11">
    <location>
        <begin position="309"/>
        <end position="538"/>
    </location>
</feature>
<evidence type="ECO:0000256" key="4">
    <source>
        <dbReference type="ARBA" id="ARBA00022692"/>
    </source>
</evidence>
<feature type="transmembrane region" description="Helical" evidence="10">
    <location>
        <begin position="187"/>
        <end position="211"/>
    </location>
</feature>
<dbReference type="SUPFAM" id="SSF58104">
    <property type="entry name" value="Methyl-accepting chemotaxis protein (MCP) signaling domain"/>
    <property type="match status" value="1"/>
</dbReference>
<dbReference type="PROSITE" id="PS50885">
    <property type="entry name" value="HAMP"/>
    <property type="match status" value="1"/>
</dbReference>
<dbReference type="Gene3D" id="3.30.450.20">
    <property type="entry name" value="PAS domain"/>
    <property type="match status" value="1"/>
</dbReference>
<feature type="compositionally biased region" description="Low complexity" evidence="9">
    <location>
        <begin position="565"/>
        <end position="576"/>
    </location>
</feature>
<organism evidence="13 14">
    <name type="scientific">Desulfuromonas acetoxidans (strain DSM 684 / 11070)</name>
    <dbReference type="NCBI Taxonomy" id="281689"/>
    <lineage>
        <taxon>Bacteria</taxon>
        <taxon>Pseudomonadati</taxon>
        <taxon>Thermodesulfobacteriota</taxon>
        <taxon>Desulfuromonadia</taxon>
        <taxon>Desulfuromonadales</taxon>
        <taxon>Desulfuromonadaceae</taxon>
        <taxon>Desulfuromonas</taxon>
    </lineage>
</organism>
<dbReference type="Pfam" id="PF00015">
    <property type="entry name" value="MCPsignal"/>
    <property type="match status" value="1"/>
</dbReference>
<dbReference type="GO" id="GO:0004888">
    <property type="term" value="F:transmembrane signaling receptor activity"/>
    <property type="evidence" value="ECO:0007669"/>
    <property type="project" value="InterPro"/>
</dbReference>
<dbReference type="Gene3D" id="6.10.340.10">
    <property type="match status" value="1"/>
</dbReference>
<dbReference type="SMART" id="SM00304">
    <property type="entry name" value="HAMP"/>
    <property type="match status" value="1"/>
</dbReference>
<feature type="transmembrane region" description="Helical" evidence="10">
    <location>
        <begin position="12"/>
        <end position="32"/>
    </location>
</feature>
<dbReference type="EMBL" id="AAEW02000008">
    <property type="protein sequence ID" value="EAT15852.1"/>
    <property type="molecule type" value="Genomic_DNA"/>
</dbReference>
<dbReference type="InterPro" id="IPR004089">
    <property type="entry name" value="MCPsignal_dom"/>
</dbReference>
<dbReference type="GO" id="GO:0006935">
    <property type="term" value="P:chemotaxis"/>
    <property type="evidence" value="ECO:0007669"/>
    <property type="project" value="UniProtKB-KW"/>
</dbReference>
<dbReference type="AlphaFoldDB" id="Q1JZP0"/>
<dbReference type="PANTHER" id="PTHR43531:SF11">
    <property type="entry name" value="METHYL-ACCEPTING CHEMOTAXIS PROTEIN 3"/>
    <property type="match status" value="1"/>
</dbReference>
<evidence type="ECO:0000256" key="7">
    <source>
        <dbReference type="ARBA" id="ARBA00029447"/>
    </source>
</evidence>
<comment type="subcellular location">
    <subcellularLocation>
        <location evidence="1">Cell membrane</location>
        <topology evidence="1">Multi-pass membrane protein</topology>
    </subcellularLocation>
</comment>
<reference evidence="13" key="2">
    <citation type="submission" date="2006-05" db="EMBL/GenBank/DDBJ databases">
        <title>Sequencing of the draft genome and assembly of Desulfuromonas acetoxidans DSM 684.</title>
        <authorList>
            <consortium name="US DOE Joint Genome Institute (JGI-PGF)"/>
            <person name="Copeland A."/>
            <person name="Lucas S."/>
            <person name="Lapidus A."/>
            <person name="Barry K."/>
            <person name="Detter J.C."/>
            <person name="Glavina del Rio T."/>
            <person name="Hammon N."/>
            <person name="Israni S."/>
            <person name="Dalin E."/>
            <person name="Tice H."/>
            <person name="Bruce D."/>
            <person name="Pitluck S."/>
            <person name="Richardson P."/>
        </authorList>
    </citation>
    <scope>NUCLEOTIDE SEQUENCE [LARGE SCALE GENOMIC DNA]</scope>
    <source>
        <strain evidence="13">DSM 684</strain>
    </source>
</reference>
<dbReference type="PRINTS" id="PR00260">
    <property type="entry name" value="CHEMTRNSDUCR"/>
</dbReference>
<reference evidence="13" key="1">
    <citation type="submission" date="2006-05" db="EMBL/GenBank/DDBJ databases">
        <title>Annotation of the draft genome assembly of Desulfuromonas acetoxidans DSM 684.</title>
        <authorList>
            <consortium name="US DOE Joint Genome Institute (JGI-ORNL)"/>
            <person name="Larimer F."/>
            <person name="Land M."/>
            <person name="Hauser L."/>
        </authorList>
    </citation>
    <scope>NUCLEOTIDE SEQUENCE [LARGE SCALE GENOMIC DNA]</scope>
    <source>
        <strain evidence="13">DSM 684</strain>
    </source>
</reference>
<dbReference type="InterPro" id="IPR051310">
    <property type="entry name" value="MCP_chemotaxis"/>
</dbReference>
<dbReference type="CDD" id="cd06225">
    <property type="entry name" value="HAMP"/>
    <property type="match status" value="1"/>
</dbReference>
<dbReference type="CDD" id="cd11386">
    <property type="entry name" value="MCP_signal"/>
    <property type="match status" value="1"/>
</dbReference>
<feature type="domain" description="HAMP" evidence="12">
    <location>
        <begin position="212"/>
        <end position="264"/>
    </location>
</feature>
<evidence type="ECO:0000259" key="11">
    <source>
        <dbReference type="PROSITE" id="PS50111"/>
    </source>
</evidence>
<dbReference type="Pfam" id="PF17200">
    <property type="entry name" value="sCache_2"/>
    <property type="match status" value="1"/>
</dbReference>
<dbReference type="OrthoDB" id="9791237at2"/>
<comment type="caution">
    <text evidence="13">The sequence shown here is derived from an EMBL/GenBank/DDBJ whole genome shotgun (WGS) entry which is preliminary data.</text>
</comment>